<comment type="caution">
    <text evidence="2">The sequence shown here is derived from an EMBL/GenBank/DDBJ whole genome shotgun (WGS) entry which is preliminary data.</text>
</comment>
<feature type="region of interest" description="Disordered" evidence="1">
    <location>
        <begin position="67"/>
        <end position="97"/>
    </location>
</feature>
<dbReference type="AlphaFoldDB" id="A0A0K9PWU1"/>
<proteinExistence type="predicted"/>
<reference evidence="3" key="1">
    <citation type="journal article" date="2016" name="Nature">
        <title>The genome of the seagrass Zostera marina reveals angiosperm adaptation to the sea.</title>
        <authorList>
            <person name="Olsen J.L."/>
            <person name="Rouze P."/>
            <person name="Verhelst B."/>
            <person name="Lin Y.-C."/>
            <person name="Bayer T."/>
            <person name="Collen J."/>
            <person name="Dattolo E."/>
            <person name="De Paoli E."/>
            <person name="Dittami S."/>
            <person name="Maumus F."/>
            <person name="Michel G."/>
            <person name="Kersting A."/>
            <person name="Lauritano C."/>
            <person name="Lohaus R."/>
            <person name="Toepel M."/>
            <person name="Tonon T."/>
            <person name="Vanneste K."/>
            <person name="Amirebrahimi M."/>
            <person name="Brakel J."/>
            <person name="Bostroem C."/>
            <person name="Chovatia M."/>
            <person name="Grimwood J."/>
            <person name="Jenkins J.W."/>
            <person name="Jueterbock A."/>
            <person name="Mraz A."/>
            <person name="Stam W.T."/>
            <person name="Tice H."/>
            <person name="Bornberg-Bauer E."/>
            <person name="Green P.J."/>
            <person name="Pearson G.A."/>
            <person name="Procaccini G."/>
            <person name="Duarte C.M."/>
            <person name="Schmutz J."/>
            <person name="Reusch T.B.H."/>
            <person name="Van de Peer Y."/>
        </authorList>
    </citation>
    <scope>NUCLEOTIDE SEQUENCE [LARGE SCALE GENOMIC DNA]</scope>
    <source>
        <strain evidence="3">cv. Finnish</strain>
    </source>
</reference>
<keyword evidence="3" id="KW-1185">Reference proteome</keyword>
<gene>
    <name evidence="2" type="ORF">ZOSMA_15G00350</name>
</gene>
<dbReference type="EMBL" id="LFYR01000620">
    <property type="protein sequence ID" value="KMZ72697.1"/>
    <property type="molecule type" value="Genomic_DNA"/>
</dbReference>
<sequence>MYRIWESGPGPRFAPRYSESNGPPCPSHPFDQRPTDREECESREGESVLGFYFFEFVKKTRFEGRSSEQRVSPTFMKPKQFPGFPHISGKTKLKSKTHSTPRFVERVFLQTKPPVLRLVVCLWAVD</sequence>
<organism evidence="2 3">
    <name type="scientific">Zostera marina</name>
    <name type="common">Eelgrass</name>
    <dbReference type="NCBI Taxonomy" id="29655"/>
    <lineage>
        <taxon>Eukaryota</taxon>
        <taxon>Viridiplantae</taxon>
        <taxon>Streptophyta</taxon>
        <taxon>Embryophyta</taxon>
        <taxon>Tracheophyta</taxon>
        <taxon>Spermatophyta</taxon>
        <taxon>Magnoliopsida</taxon>
        <taxon>Liliopsida</taxon>
        <taxon>Zosteraceae</taxon>
        <taxon>Zostera</taxon>
    </lineage>
</organism>
<feature type="compositionally biased region" description="Basic and acidic residues" evidence="1">
    <location>
        <begin position="30"/>
        <end position="41"/>
    </location>
</feature>
<evidence type="ECO:0000256" key="1">
    <source>
        <dbReference type="SAM" id="MobiDB-lite"/>
    </source>
</evidence>
<name>A0A0K9PWU1_ZOSMR</name>
<evidence type="ECO:0000313" key="2">
    <source>
        <dbReference type="EMBL" id="KMZ72697.1"/>
    </source>
</evidence>
<protein>
    <submittedName>
        <fullName evidence="2">Uncharacterized protein</fullName>
    </submittedName>
</protein>
<accession>A0A0K9PWU1</accession>
<dbReference type="Proteomes" id="UP000036987">
    <property type="component" value="Unassembled WGS sequence"/>
</dbReference>
<evidence type="ECO:0000313" key="3">
    <source>
        <dbReference type="Proteomes" id="UP000036987"/>
    </source>
</evidence>
<feature type="region of interest" description="Disordered" evidence="1">
    <location>
        <begin position="1"/>
        <end position="41"/>
    </location>
</feature>